<dbReference type="STRING" id="1127673.GLIP_0956"/>
<organism evidence="3 4">
    <name type="scientific">Aliiglaciecola lipolytica E3</name>
    <dbReference type="NCBI Taxonomy" id="1127673"/>
    <lineage>
        <taxon>Bacteria</taxon>
        <taxon>Pseudomonadati</taxon>
        <taxon>Pseudomonadota</taxon>
        <taxon>Gammaproteobacteria</taxon>
        <taxon>Alteromonadales</taxon>
        <taxon>Alteromonadaceae</taxon>
        <taxon>Aliiglaciecola</taxon>
    </lineage>
</organism>
<dbReference type="Pfam" id="PF00497">
    <property type="entry name" value="SBP_bac_3"/>
    <property type="match status" value="1"/>
</dbReference>
<protein>
    <submittedName>
        <fullName evidence="3">Amino acid ABC transporter periplasmic protein</fullName>
    </submittedName>
</protein>
<gene>
    <name evidence="3" type="ORF">GLIP_0956</name>
</gene>
<feature type="chain" id="PRO_5003897127" evidence="1">
    <location>
        <begin position="19"/>
        <end position="265"/>
    </location>
</feature>
<dbReference type="PANTHER" id="PTHR38834:SF3">
    <property type="entry name" value="SOLUTE-BINDING PROTEIN FAMILY 3_N-TERMINAL DOMAIN-CONTAINING PROTEIN"/>
    <property type="match status" value="1"/>
</dbReference>
<evidence type="ECO:0000259" key="2">
    <source>
        <dbReference type="Pfam" id="PF00497"/>
    </source>
</evidence>
<evidence type="ECO:0000313" key="4">
    <source>
        <dbReference type="Proteomes" id="UP000006334"/>
    </source>
</evidence>
<dbReference type="AlphaFoldDB" id="K6YAA5"/>
<evidence type="ECO:0000256" key="1">
    <source>
        <dbReference type="SAM" id="SignalP"/>
    </source>
</evidence>
<sequence>MKWLWAVFIVVLSQPLNAQDSGDFWVLTHPEEPFVVMDDKGVLHGLLVDEVNGILASAGIHQKILSAPWERVEREARIKSNVLAFALTRTPEREHVYHWITPLTANMYSVYSAKQLSQPIANIEQLNTFDSIAVLENDVRHQILLKQGAKNIHVYSTWSDAIEGLASGRSSAIFFSDVGMRYYCKVQGKDCNQFHRVFLYEKTISYLTLSKNGTDTKLANKLKSAAENYKKTAKFKEITEYWLKQYETLPIPMHMEDGVLNLWIK</sequence>
<dbReference type="InterPro" id="IPR001638">
    <property type="entry name" value="Solute-binding_3/MltF_N"/>
</dbReference>
<evidence type="ECO:0000313" key="3">
    <source>
        <dbReference type="EMBL" id="GAC13598.1"/>
    </source>
</evidence>
<feature type="signal peptide" evidence="1">
    <location>
        <begin position="1"/>
        <end position="18"/>
    </location>
</feature>
<dbReference type="Gene3D" id="3.40.190.10">
    <property type="entry name" value="Periplasmic binding protein-like II"/>
    <property type="match status" value="2"/>
</dbReference>
<keyword evidence="1" id="KW-0732">Signal</keyword>
<comment type="caution">
    <text evidence="3">The sequence shown here is derived from an EMBL/GenBank/DDBJ whole genome shotgun (WGS) entry which is preliminary data.</text>
</comment>
<dbReference type="OrthoDB" id="8587856at2"/>
<proteinExistence type="predicted"/>
<dbReference type="EMBL" id="BAEN01000022">
    <property type="protein sequence ID" value="GAC13598.1"/>
    <property type="molecule type" value="Genomic_DNA"/>
</dbReference>
<accession>K6YAA5</accession>
<dbReference type="SUPFAM" id="SSF53850">
    <property type="entry name" value="Periplasmic binding protein-like II"/>
    <property type="match status" value="1"/>
</dbReference>
<dbReference type="Proteomes" id="UP000006334">
    <property type="component" value="Unassembled WGS sequence"/>
</dbReference>
<dbReference type="PANTHER" id="PTHR38834">
    <property type="entry name" value="PERIPLASMIC SUBSTRATE BINDING PROTEIN FAMILY 3"/>
    <property type="match status" value="1"/>
</dbReference>
<feature type="domain" description="Solute-binding protein family 3/N-terminal" evidence="2">
    <location>
        <begin position="30"/>
        <end position="244"/>
    </location>
</feature>
<reference evidence="3 4" key="1">
    <citation type="journal article" date="2017" name="Antonie Van Leeuwenhoek">
        <title>Rhizobium rhizosphaerae sp. nov., a novel species isolated from rice rhizosphere.</title>
        <authorList>
            <person name="Zhao J.J."/>
            <person name="Zhang J."/>
            <person name="Zhang R.J."/>
            <person name="Zhang C.W."/>
            <person name="Yin H.Q."/>
            <person name="Zhang X.X."/>
        </authorList>
    </citation>
    <scope>NUCLEOTIDE SEQUENCE [LARGE SCALE GENOMIC DNA]</scope>
    <source>
        <strain evidence="3 4">E3</strain>
    </source>
</reference>
<dbReference type="RefSeq" id="WP_008843415.1">
    <property type="nucleotide sequence ID" value="NZ_BAEN01000022.1"/>
</dbReference>
<keyword evidence="4" id="KW-1185">Reference proteome</keyword>
<dbReference type="eggNOG" id="COG0834">
    <property type="taxonomic scope" value="Bacteria"/>
</dbReference>
<name>K6YAA5_9ALTE</name>